<sequence>MRNLFLALLLTLLSVGSAWADWLGDKYSLFIHYGLYSVAGGVWQGTPVKRGYSEQILTFGVGFSDEYEALTEQFNAKDFSAQEIVQLAQRAGMRSIVITSKHHDGFCLWRTATTPYNSYDATPAHRDLVGEIAAACHQAGLGFGLYFSLIDWHYPYAMPFSSHNADPITPLHHEYNLKQVRELLTQYGPVDELWFDMGSMQQSQSREMYQLVHSLQPQCMVSGRLGNDFADFCVMADNEYPDYSMVMPWQTAASIFDETWGYRSWQERGKVEDKVQEKLQSLLSVVSGGGKYLLNIGPMGSGKIVDFEREVLQRIGDWMAPIQQAIYQTQPSPWGVREGLPLATVTPDGKILYLFVPYDREKKEIILPPIKGEMLRIQTLRGKGKIIHQKQTKGVISFTLEEAAPEDYYTVLALHFDRPLSLITPPHNAKRLYPLEAEALYAHSQIDYYTGYRSIVGYRWHPQRGKQEATLSFTKEEKGKNIQLNIAGKKQVIALLSADSSLYQTPLKALHWQQLLVVSSGGRFGTLPAKFTQKDEFNPDLWRTLPVSFAYQEKVSQGSARYLRYTLTADRDLVLPLEIQFSEGMLCLVDGTIVAGAIYRPQESGGLHQHTLRLPLPKGSHTLLVKLYNRESRSMEAHITPLPQIQLWHKSIQLPAVGAPFTLEITKEMKPPFASPAHLYGIDLAL</sequence>
<dbReference type="eggNOG" id="COG3669">
    <property type="taxonomic scope" value="Bacteria"/>
</dbReference>
<dbReference type="GeneID" id="93365663"/>
<protein>
    <recommendedName>
        <fullName evidence="3">alpha-L-fucosidase</fullName>
        <ecNumber evidence="3">3.2.1.51</ecNumber>
    </recommendedName>
</protein>
<evidence type="ECO:0000313" key="9">
    <source>
        <dbReference type="EMBL" id="EEN83790.1"/>
    </source>
</evidence>
<dbReference type="GO" id="GO:0005764">
    <property type="term" value="C:lysosome"/>
    <property type="evidence" value="ECO:0007669"/>
    <property type="project" value="TreeGrafter"/>
</dbReference>
<evidence type="ECO:0000256" key="7">
    <source>
        <dbReference type="SAM" id="SignalP"/>
    </source>
</evidence>
<dbReference type="SUPFAM" id="SSF51445">
    <property type="entry name" value="(Trans)glycosidases"/>
    <property type="match status" value="1"/>
</dbReference>
<dbReference type="EMBL" id="ACNN01000005">
    <property type="protein sequence ID" value="EEN83790.1"/>
    <property type="molecule type" value="Genomic_DNA"/>
</dbReference>
<dbReference type="Pfam" id="PF01120">
    <property type="entry name" value="Alpha_L_fucos"/>
    <property type="match status" value="1"/>
</dbReference>
<evidence type="ECO:0000256" key="2">
    <source>
        <dbReference type="ARBA" id="ARBA00007951"/>
    </source>
</evidence>
<dbReference type="PANTHER" id="PTHR10030:SF37">
    <property type="entry name" value="ALPHA-L-FUCOSIDASE-RELATED"/>
    <property type="match status" value="1"/>
</dbReference>
<dbReference type="InterPro" id="IPR016286">
    <property type="entry name" value="FUC_metazoa-typ"/>
</dbReference>
<dbReference type="PANTHER" id="PTHR10030">
    <property type="entry name" value="ALPHA-L-FUCOSIDASE"/>
    <property type="match status" value="1"/>
</dbReference>
<feature type="chain" id="PRO_5002926230" description="alpha-L-fucosidase" evidence="7">
    <location>
        <begin position="21"/>
        <end position="686"/>
    </location>
</feature>
<evidence type="ECO:0000259" key="8">
    <source>
        <dbReference type="Pfam" id="PF01120"/>
    </source>
</evidence>
<dbReference type="Proteomes" id="UP000004295">
    <property type="component" value="Unassembled WGS sequence"/>
</dbReference>
<keyword evidence="6" id="KW-0326">Glycosidase</keyword>
<dbReference type="PRINTS" id="PR00741">
    <property type="entry name" value="GLHYDRLASE29"/>
</dbReference>
<evidence type="ECO:0000256" key="5">
    <source>
        <dbReference type="ARBA" id="ARBA00022801"/>
    </source>
</evidence>
<dbReference type="GO" id="GO:0016139">
    <property type="term" value="P:glycoside catabolic process"/>
    <property type="evidence" value="ECO:0007669"/>
    <property type="project" value="TreeGrafter"/>
</dbReference>
<evidence type="ECO:0000313" key="10">
    <source>
        <dbReference type="Proteomes" id="UP000004295"/>
    </source>
</evidence>
<name>C3J8B7_POREA</name>
<keyword evidence="10" id="KW-1185">Reference proteome</keyword>
<dbReference type="SMART" id="SM00812">
    <property type="entry name" value="Alpha_L_fucos"/>
    <property type="match status" value="1"/>
</dbReference>
<feature type="signal peptide" evidence="7">
    <location>
        <begin position="1"/>
        <end position="20"/>
    </location>
</feature>
<organism evidence="9 10">
    <name type="scientific">Porphyromonas endodontalis (strain ATCC 35406 / DSM 24491 / JCM 8526 / CCUG 16442 / BCRC 14492 / NCTC 13058 / HG 370)</name>
    <name type="common">Bacteroides endodontalis</name>
    <dbReference type="NCBI Taxonomy" id="553175"/>
    <lineage>
        <taxon>Bacteria</taxon>
        <taxon>Pseudomonadati</taxon>
        <taxon>Bacteroidota</taxon>
        <taxon>Bacteroidia</taxon>
        <taxon>Bacteroidales</taxon>
        <taxon>Porphyromonadaceae</taxon>
        <taxon>Porphyromonas</taxon>
    </lineage>
</organism>
<accession>C3J8B7</accession>
<dbReference type="EC" id="3.2.1.51" evidence="3"/>
<dbReference type="InterPro" id="IPR017853">
    <property type="entry name" value="GH"/>
</dbReference>
<gene>
    <name evidence="9" type="ORF">POREN0001_1362</name>
</gene>
<feature type="domain" description="Glycoside hydrolase family 29 N-terminal" evidence="8">
    <location>
        <begin position="24"/>
        <end position="320"/>
    </location>
</feature>
<comment type="similarity">
    <text evidence="2">Belongs to the glycosyl hydrolase 29 family.</text>
</comment>
<dbReference type="RefSeq" id="WP_004332290.1">
    <property type="nucleotide sequence ID" value="NZ_ACNN01000005.1"/>
</dbReference>
<dbReference type="GO" id="GO:0004560">
    <property type="term" value="F:alpha-L-fucosidase activity"/>
    <property type="evidence" value="ECO:0007669"/>
    <property type="project" value="InterPro"/>
</dbReference>
<evidence type="ECO:0000256" key="4">
    <source>
        <dbReference type="ARBA" id="ARBA00022729"/>
    </source>
</evidence>
<comment type="caution">
    <text evidence="9">The sequence shown here is derived from an EMBL/GenBank/DDBJ whole genome shotgun (WGS) entry which is preliminary data.</text>
</comment>
<dbReference type="InterPro" id="IPR000933">
    <property type="entry name" value="Glyco_hydro_29"/>
</dbReference>
<reference evidence="9 10" key="1">
    <citation type="submission" date="2009-04" db="EMBL/GenBank/DDBJ databases">
        <authorList>
            <person name="Sebastian Y."/>
            <person name="Madupu R."/>
            <person name="Durkin A.S."/>
            <person name="Torralba M."/>
            <person name="Methe B."/>
            <person name="Sutton G.G."/>
            <person name="Strausberg R.L."/>
            <person name="Nelson K.E."/>
        </authorList>
    </citation>
    <scope>NUCLEOTIDE SEQUENCE [LARGE SCALE GENOMIC DNA]</scope>
    <source>
        <strain evidence="10">ATCC 35406 / BCRC 14492 / JCM 8526 / NCTC 13058 / HG 370</strain>
    </source>
</reference>
<dbReference type="STRING" id="553175.POREN0001_1362"/>
<keyword evidence="5" id="KW-0378">Hydrolase</keyword>
<evidence type="ECO:0000256" key="3">
    <source>
        <dbReference type="ARBA" id="ARBA00012662"/>
    </source>
</evidence>
<dbReference type="AlphaFoldDB" id="C3J8B7"/>
<keyword evidence="4 7" id="KW-0732">Signal</keyword>
<dbReference type="InterPro" id="IPR057739">
    <property type="entry name" value="Glyco_hydro_29_N"/>
</dbReference>
<dbReference type="GO" id="GO:0006004">
    <property type="term" value="P:fucose metabolic process"/>
    <property type="evidence" value="ECO:0007669"/>
    <property type="project" value="InterPro"/>
</dbReference>
<evidence type="ECO:0000256" key="6">
    <source>
        <dbReference type="ARBA" id="ARBA00023295"/>
    </source>
</evidence>
<proteinExistence type="inferred from homology"/>
<dbReference type="Gene3D" id="3.20.20.80">
    <property type="entry name" value="Glycosidases"/>
    <property type="match status" value="1"/>
</dbReference>
<comment type="function">
    <text evidence="1">Alpha-L-fucosidase is responsible for hydrolyzing the alpha-1,6-linked fucose joined to the reducing-end N-acetylglucosamine of the carbohydrate moieties of glycoproteins.</text>
</comment>
<evidence type="ECO:0000256" key="1">
    <source>
        <dbReference type="ARBA" id="ARBA00004071"/>
    </source>
</evidence>